<evidence type="ECO:0000256" key="1">
    <source>
        <dbReference type="ARBA" id="ARBA00004259"/>
    </source>
</evidence>
<dbReference type="STRING" id="8010.ENSELUP00000033296"/>
<keyword evidence="8" id="KW-0539">Nucleus</keyword>
<feature type="domain" description="Torsin-1A-interacting protein 1/2 AAA+ activator" evidence="11">
    <location>
        <begin position="354"/>
        <end position="571"/>
    </location>
</feature>
<evidence type="ECO:0000313" key="13">
    <source>
        <dbReference type="Proteomes" id="UP000265140"/>
    </source>
</evidence>
<feature type="region of interest" description="Disordered" evidence="10">
    <location>
        <begin position="31"/>
        <end position="219"/>
    </location>
</feature>
<feature type="compositionally biased region" description="Basic and acidic residues" evidence="10">
    <location>
        <begin position="199"/>
        <end position="213"/>
    </location>
</feature>
<evidence type="ECO:0000256" key="3">
    <source>
        <dbReference type="ARBA" id="ARBA00022553"/>
    </source>
</evidence>
<evidence type="ECO:0000256" key="10">
    <source>
        <dbReference type="SAM" id="MobiDB-lite"/>
    </source>
</evidence>
<dbReference type="InterPro" id="IPR046753">
    <property type="entry name" value="TOIP1/2_C"/>
</dbReference>
<comment type="subcellular location">
    <subcellularLocation>
        <location evidence="9">Endomembrane system</location>
        <topology evidence="9">Single-pass membrane protein</topology>
    </subcellularLocation>
    <subcellularLocation>
        <location evidence="1">Nucleus envelope</location>
    </subcellularLocation>
</comment>
<dbReference type="Ensembl" id="ENSELUT00000001035.3">
    <property type="protein sequence ID" value="ENSELUP00000033296.2"/>
    <property type="gene ID" value="ENSELUG00000011504.3"/>
</dbReference>
<feature type="compositionally biased region" description="Basic and acidic residues" evidence="10">
    <location>
        <begin position="83"/>
        <end position="95"/>
    </location>
</feature>
<comment type="similarity">
    <text evidence="2">Belongs to the TOR1AIP family.</text>
</comment>
<keyword evidence="5" id="KW-1133">Transmembrane helix</keyword>
<evidence type="ECO:0000256" key="6">
    <source>
        <dbReference type="ARBA" id="ARBA00023136"/>
    </source>
</evidence>
<protein>
    <recommendedName>
        <fullName evidence="11">Torsin-1A-interacting protein 1/2 AAA+ activator domain-containing protein</fullName>
    </recommendedName>
</protein>
<dbReference type="InParanoid" id="A0A3P8ZXI0"/>
<reference evidence="12" key="4">
    <citation type="submission" date="2025-09" db="UniProtKB">
        <authorList>
            <consortium name="Ensembl"/>
        </authorList>
    </citation>
    <scope>IDENTIFICATION</scope>
</reference>
<dbReference type="FunCoup" id="A0A3P8ZXI0">
    <property type="interactions" value="1"/>
</dbReference>
<evidence type="ECO:0000259" key="11">
    <source>
        <dbReference type="Pfam" id="PF05609"/>
    </source>
</evidence>
<dbReference type="InterPro" id="IPR008662">
    <property type="entry name" value="TOIP1/2"/>
</dbReference>
<dbReference type="Gene3D" id="3.40.50.12190">
    <property type="match status" value="1"/>
</dbReference>
<name>A0A3P8ZXI0_ESOLU</name>
<reference evidence="13" key="1">
    <citation type="journal article" date="2014" name="PLoS ONE">
        <title>The genome and linkage map of the northern pike (Esox lucius): conserved synteny revealed between the salmonid sister group and the Neoteleostei.</title>
        <authorList>
            <person name="Rondeau E.B."/>
            <person name="Minkley D.R."/>
            <person name="Leong J.S."/>
            <person name="Messmer A.M."/>
            <person name="Jantzen J.R."/>
            <person name="von Schalburg K.R."/>
            <person name="Lemon C."/>
            <person name="Bird N.H."/>
            <person name="Koop B.F."/>
        </authorList>
    </citation>
    <scope>NUCLEOTIDE SEQUENCE</scope>
</reference>
<keyword evidence="4" id="KW-0812">Transmembrane</keyword>
<dbReference type="PANTHER" id="PTHR18843">
    <property type="entry name" value="TORSIN-1A-INTERACTING PROTEIN"/>
    <property type="match status" value="1"/>
</dbReference>
<evidence type="ECO:0000256" key="8">
    <source>
        <dbReference type="ARBA" id="ARBA00023242"/>
    </source>
</evidence>
<dbReference type="PANTHER" id="PTHR18843:SF7">
    <property type="entry name" value="LAMINA-ASSOCIATED POLYPEPTIDE 1B ISOFORM 1-RELATED"/>
    <property type="match status" value="1"/>
</dbReference>
<feature type="compositionally biased region" description="Basic and acidic residues" evidence="10">
    <location>
        <begin position="148"/>
        <end position="162"/>
    </location>
</feature>
<dbReference type="Pfam" id="PF05609">
    <property type="entry name" value="LAP1_C"/>
    <property type="match status" value="1"/>
</dbReference>
<reference evidence="12" key="2">
    <citation type="submission" date="2020-02" db="EMBL/GenBank/DDBJ databases">
        <title>Esox lucius (northern pike) genome, fEsoLuc1, primary haplotype.</title>
        <authorList>
            <person name="Myers G."/>
            <person name="Karagic N."/>
            <person name="Meyer A."/>
            <person name="Pippel M."/>
            <person name="Reichard M."/>
            <person name="Winkler S."/>
            <person name="Tracey A."/>
            <person name="Sims Y."/>
            <person name="Howe K."/>
            <person name="Rhie A."/>
            <person name="Formenti G."/>
            <person name="Durbin R."/>
            <person name="Fedrigo O."/>
            <person name="Jarvis E.D."/>
        </authorList>
    </citation>
    <scope>NUCLEOTIDE SEQUENCE [LARGE SCALE GENOMIC DNA]</scope>
</reference>
<dbReference type="Proteomes" id="UP000265140">
    <property type="component" value="Chromosome 8"/>
</dbReference>
<feature type="compositionally biased region" description="Basic and acidic residues" evidence="10">
    <location>
        <begin position="49"/>
        <end position="71"/>
    </location>
</feature>
<keyword evidence="3" id="KW-0597">Phosphoprotein</keyword>
<dbReference type="GeneTree" id="ENSGT00390000012166"/>
<evidence type="ECO:0000313" key="12">
    <source>
        <dbReference type="Ensembl" id="ENSELUP00000033296.2"/>
    </source>
</evidence>
<accession>A0A3P8ZXI0</accession>
<dbReference type="GO" id="GO:0005635">
    <property type="term" value="C:nuclear envelope"/>
    <property type="evidence" value="ECO:0007669"/>
    <property type="project" value="UniProtKB-SubCell"/>
</dbReference>
<feature type="compositionally biased region" description="Basic and acidic residues" evidence="10">
    <location>
        <begin position="174"/>
        <end position="186"/>
    </location>
</feature>
<keyword evidence="6" id="KW-0472">Membrane</keyword>
<organism evidence="12 13">
    <name type="scientific">Esox lucius</name>
    <name type="common">Northern pike</name>
    <dbReference type="NCBI Taxonomy" id="8010"/>
    <lineage>
        <taxon>Eukaryota</taxon>
        <taxon>Metazoa</taxon>
        <taxon>Chordata</taxon>
        <taxon>Craniata</taxon>
        <taxon>Vertebrata</taxon>
        <taxon>Euteleostomi</taxon>
        <taxon>Actinopterygii</taxon>
        <taxon>Neopterygii</taxon>
        <taxon>Teleostei</taxon>
        <taxon>Protacanthopterygii</taxon>
        <taxon>Esociformes</taxon>
        <taxon>Esocidae</taxon>
        <taxon>Esox</taxon>
    </lineage>
</organism>
<dbReference type="GO" id="GO:0016020">
    <property type="term" value="C:membrane"/>
    <property type="evidence" value="ECO:0007669"/>
    <property type="project" value="TreeGrafter"/>
</dbReference>
<sequence>MNSEVLPNNAVQPARMLTRQTKAIAFEVTHRAPLKRRREKIVSVNGSGERAESSENHDSRNKKNKPDKELAWHCSGNEEEMDVHEKDEDEHRDQEQNNPQQMCPEPDLVSKQKPVAFELTHRGPLKRRREKIASVNGSGDIEDSSENDDSHNKKNKPDKELAWHCSGNEEEMDVHEKDEDEHRDQEQNNPQQMCPEPDLVSKQKQETSRRFDSSTKSAFQHRPLENYTEFFTYKTRGMAEYLGKPKSTGFPLANHQIMKVCPTSKVSNLTSHRVNNITTLKKTTQPQKQDIKKPAVTKTNPGKSSGGCMWRLCQVVLVLVVSVVVGLLAFQNFPLPHRPSGGRDHPDWPVREAEFVATLSTLVAMFPGQHSELWRRTRIHLERHLQTAQPTEPVSLMLTAGRRGERTLHCLANRLGFAFASALNTSVLQIDGASKADQDSDLVKLEVDNQLREAFEGDQSVAVIHRFEELPPGSTLIFYRYCDHENAAFKRVFLAFTVLLPEEDLEKQLTLNAVEERVQDFIKDKFVGSKSLDNHAFFNKMDLDKLSGLWSRISHLVLPVAAEESIEHGGCTN</sequence>
<dbReference type="Bgee" id="ENSELUG00000011504">
    <property type="expression patterns" value="Expressed in ovary and 15 other cell types or tissues"/>
</dbReference>
<dbReference type="RefSeq" id="XP_010902998.1">
    <property type="nucleotide sequence ID" value="XM_010904696.5"/>
</dbReference>
<keyword evidence="7" id="KW-0325">Glycoprotein</keyword>
<dbReference type="GO" id="GO:0001671">
    <property type="term" value="F:ATPase activator activity"/>
    <property type="evidence" value="ECO:0007669"/>
    <property type="project" value="InterPro"/>
</dbReference>
<evidence type="ECO:0000256" key="9">
    <source>
        <dbReference type="ARBA" id="ARBA00037847"/>
    </source>
</evidence>
<evidence type="ECO:0000256" key="4">
    <source>
        <dbReference type="ARBA" id="ARBA00022692"/>
    </source>
</evidence>
<reference evidence="12" key="3">
    <citation type="submission" date="2025-08" db="UniProtKB">
        <authorList>
            <consortium name="Ensembl"/>
        </authorList>
    </citation>
    <scope>IDENTIFICATION</scope>
</reference>
<dbReference type="GO" id="GO:0061024">
    <property type="term" value="P:membrane organization"/>
    <property type="evidence" value="ECO:0007669"/>
    <property type="project" value="TreeGrafter"/>
</dbReference>
<evidence type="ECO:0000256" key="5">
    <source>
        <dbReference type="ARBA" id="ARBA00022989"/>
    </source>
</evidence>
<keyword evidence="13" id="KW-1185">Reference proteome</keyword>
<dbReference type="GeneID" id="105030685"/>
<dbReference type="InterPro" id="IPR038599">
    <property type="entry name" value="LAP1C-like_C_sf"/>
</dbReference>
<proteinExistence type="inferred from homology"/>
<evidence type="ECO:0000256" key="2">
    <source>
        <dbReference type="ARBA" id="ARBA00007860"/>
    </source>
</evidence>
<evidence type="ECO:0000256" key="7">
    <source>
        <dbReference type="ARBA" id="ARBA00023180"/>
    </source>
</evidence>
<dbReference type="AlphaFoldDB" id="A0A3P8ZXI0"/>